<evidence type="ECO:0000313" key="2">
    <source>
        <dbReference type="Proteomes" id="UP000009872"/>
    </source>
</evidence>
<dbReference type="AlphaFoldDB" id="K9EEW0"/>
<name>K9EEW0_9BACE</name>
<accession>K9EEW0</accession>
<dbReference type="Proteomes" id="UP000009872">
    <property type="component" value="Unassembled WGS sequence"/>
</dbReference>
<organism evidence="1 2">
    <name type="scientific">Bacteroides oleiciplenus YIT 12058</name>
    <dbReference type="NCBI Taxonomy" id="742727"/>
    <lineage>
        <taxon>Bacteria</taxon>
        <taxon>Pseudomonadati</taxon>
        <taxon>Bacteroidota</taxon>
        <taxon>Bacteroidia</taxon>
        <taxon>Bacteroidales</taxon>
        <taxon>Bacteroidaceae</taxon>
        <taxon>Bacteroides</taxon>
    </lineage>
</organism>
<evidence type="ECO:0000313" key="1">
    <source>
        <dbReference type="EMBL" id="EKU89462.1"/>
    </source>
</evidence>
<keyword evidence="2" id="KW-1185">Reference proteome</keyword>
<comment type="caution">
    <text evidence="1">The sequence shown here is derived from an EMBL/GenBank/DDBJ whole genome shotgun (WGS) entry which is preliminary data.</text>
</comment>
<gene>
    <name evidence="1" type="ORF">HMPREF9447_02900</name>
</gene>
<sequence>MLLRAKGRYFIDICKQNKGFFSCFATKKDKYKPFYSFLRYSYCNEEGYFLFIYHYNIDNYETITTKQK</sequence>
<dbReference type="EMBL" id="ADLF01000013">
    <property type="protein sequence ID" value="EKU89462.1"/>
    <property type="molecule type" value="Genomic_DNA"/>
</dbReference>
<proteinExistence type="predicted"/>
<reference evidence="1 2" key="1">
    <citation type="submission" date="2012-09" db="EMBL/GenBank/DDBJ databases">
        <title>The Genome Sequence of Bacteroides oleiciplenus YIT 12058.</title>
        <authorList>
            <consortium name="The Broad Institute Genome Sequencing Platform"/>
            <person name="Earl A."/>
            <person name="Ward D."/>
            <person name="Feldgarden M."/>
            <person name="Gevers D."/>
            <person name="Morotomi M."/>
            <person name="Walker B."/>
            <person name="Young S.K."/>
            <person name="Zeng Q."/>
            <person name="Gargeya S."/>
            <person name="Fitzgerald M."/>
            <person name="Haas B."/>
            <person name="Abouelleil A."/>
            <person name="Alvarado L."/>
            <person name="Arachchi H.M."/>
            <person name="Berlin A.M."/>
            <person name="Chapman S.B."/>
            <person name="Goldberg J."/>
            <person name="Griggs A."/>
            <person name="Gujja S."/>
            <person name="Hansen M."/>
            <person name="Howarth C."/>
            <person name="Imamovic A."/>
            <person name="Larimer J."/>
            <person name="McCowen C."/>
            <person name="Montmayeur A."/>
            <person name="Murphy C."/>
            <person name="Neiman D."/>
            <person name="Pearson M."/>
            <person name="Priest M."/>
            <person name="Roberts A."/>
            <person name="Saif S."/>
            <person name="Shea T."/>
            <person name="Sisk P."/>
            <person name="Sykes S."/>
            <person name="Wortman J."/>
            <person name="Nusbaum C."/>
            <person name="Birren B."/>
        </authorList>
    </citation>
    <scope>NUCLEOTIDE SEQUENCE [LARGE SCALE GENOMIC DNA]</scope>
    <source>
        <strain evidence="1 2">YIT 12058</strain>
    </source>
</reference>
<protein>
    <submittedName>
        <fullName evidence="1">Uncharacterized protein</fullName>
    </submittedName>
</protein>
<dbReference type="eggNOG" id="ENOG50310WF">
    <property type="taxonomic scope" value="Bacteria"/>
</dbReference>
<dbReference type="HOGENOM" id="CLU_2785277_0_0_10"/>